<dbReference type="AlphaFoldDB" id="A0A061DWD4"/>
<dbReference type="InParanoid" id="A0A061DWD4"/>
<sequence length="71" mass="7994">MIKDLVVLALRPGLFFLRYLHFVPYFCRGDNLLFSSHAWNSLNLSDHFVSELSSMVNVNFDTIGAAECLGA</sequence>
<evidence type="ECO:0000313" key="1">
    <source>
        <dbReference type="EMBL" id="EOX94318.1"/>
    </source>
</evidence>
<organism evidence="1 2">
    <name type="scientific">Theobroma cacao</name>
    <name type="common">Cacao</name>
    <name type="synonym">Cocoa</name>
    <dbReference type="NCBI Taxonomy" id="3641"/>
    <lineage>
        <taxon>Eukaryota</taxon>
        <taxon>Viridiplantae</taxon>
        <taxon>Streptophyta</taxon>
        <taxon>Embryophyta</taxon>
        <taxon>Tracheophyta</taxon>
        <taxon>Spermatophyta</taxon>
        <taxon>Magnoliopsida</taxon>
        <taxon>eudicotyledons</taxon>
        <taxon>Gunneridae</taxon>
        <taxon>Pentapetalae</taxon>
        <taxon>rosids</taxon>
        <taxon>malvids</taxon>
        <taxon>Malvales</taxon>
        <taxon>Malvaceae</taxon>
        <taxon>Byttnerioideae</taxon>
        <taxon>Theobroma</taxon>
    </lineage>
</organism>
<dbReference type="HOGENOM" id="CLU_2745124_0_0_1"/>
<reference evidence="1 2" key="1">
    <citation type="journal article" date="2013" name="Genome Biol.">
        <title>The genome sequence of the most widely cultivated cacao type and its use to identify candidate genes regulating pod color.</title>
        <authorList>
            <person name="Motamayor J.C."/>
            <person name="Mockaitis K."/>
            <person name="Schmutz J."/>
            <person name="Haiminen N."/>
            <person name="Iii D.L."/>
            <person name="Cornejo O."/>
            <person name="Findley S.D."/>
            <person name="Zheng P."/>
            <person name="Utro F."/>
            <person name="Royaert S."/>
            <person name="Saski C."/>
            <person name="Jenkins J."/>
            <person name="Podicheti R."/>
            <person name="Zhao M."/>
            <person name="Scheffler B.E."/>
            <person name="Stack J.C."/>
            <person name="Feltus F.A."/>
            <person name="Mustiga G.M."/>
            <person name="Amores F."/>
            <person name="Phillips W."/>
            <person name="Marelli J.P."/>
            <person name="May G.D."/>
            <person name="Shapiro H."/>
            <person name="Ma J."/>
            <person name="Bustamante C.D."/>
            <person name="Schnell R.J."/>
            <person name="Main D."/>
            <person name="Gilbert D."/>
            <person name="Parida L."/>
            <person name="Kuhn D.N."/>
        </authorList>
    </citation>
    <scope>NUCLEOTIDE SEQUENCE [LARGE SCALE GENOMIC DNA]</scope>
    <source>
        <strain evidence="2">cv. Matina 1-6</strain>
    </source>
</reference>
<dbReference type="Gramene" id="EOX94318">
    <property type="protein sequence ID" value="EOX94318"/>
    <property type="gene ID" value="TCM_003904"/>
</dbReference>
<name>A0A061DWD4_THECC</name>
<dbReference type="Proteomes" id="UP000026915">
    <property type="component" value="Chromosome 1"/>
</dbReference>
<accession>A0A061DWD4</accession>
<gene>
    <name evidence="1" type="ORF">TCM_003904</name>
</gene>
<evidence type="ECO:0000313" key="2">
    <source>
        <dbReference type="Proteomes" id="UP000026915"/>
    </source>
</evidence>
<dbReference type="EMBL" id="CM001879">
    <property type="protein sequence ID" value="EOX94318.1"/>
    <property type="molecule type" value="Genomic_DNA"/>
</dbReference>
<proteinExistence type="predicted"/>
<keyword evidence="2" id="KW-1185">Reference proteome</keyword>
<protein>
    <submittedName>
        <fullName evidence="1">Uncharacterized protein</fullName>
    </submittedName>
</protein>